<comment type="caution">
    <text evidence="2">The sequence shown here is derived from an EMBL/GenBank/DDBJ whole genome shotgun (WGS) entry which is preliminary data.</text>
</comment>
<dbReference type="EMBL" id="VCGU01000004">
    <property type="protein sequence ID" value="TRY77232.1"/>
    <property type="molecule type" value="Genomic_DNA"/>
</dbReference>
<keyword evidence="3" id="KW-1185">Reference proteome</keyword>
<sequence length="66" mass="6861">MRYSHASLFLNVSLPQHPISQPELPQSPEPPALSLPASIKVTTTSAPSDFAKAASSPNSDSASNDA</sequence>
<reference evidence="2 3" key="1">
    <citation type="journal article" date="2018" name="Nat. Ecol. Evol.">
        <title>Genomic signatures of mitonuclear coevolution across populations of Tigriopus californicus.</title>
        <authorList>
            <person name="Barreto F.S."/>
            <person name="Watson E.T."/>
            <person name="Lima T.G."/>
            <person name="Willett C.S."/>
            <person name="Edmands S."/>
            <person name="Li W."/>
            <person name="Burton R.S."/>
        </authorList>
    </citation>
    <scope>NUCLEOTIDE SEQUENCE [LARGE SCALE GENOMIC DNA]</scope>
    <source>
        <strain evidence="2 3">San Diego</strain>
    </source>
</reference>
<feature type="compositionally biased region" description="Low complexity" evidence="1">
    <location>
        <begin position="51"/>
        <end position="66"/>
    </location>
</feature>
<accession>A0A553PHR9</accession>
<evidence type="ECO:0000313" key="2">
    <source>
        <dbReference type="EMBL" id="TRY77232.1"/>
    </source>
</evidence>
<gene>
    <name evidence="2" type="ORF">TCAL_14763</name>
</gene>
<organism evidence="2 3">
    <name type="scientific">Tigriopus californicus</name>
    <name type="common">Marine copepod</name>
    <dbReference type="NCBI Taxonomy" id="6832"/>
    <lineage>
        <taxon>Eukaryota</taxon>
        <taxon>Metazoa</taxon>
        <taxon>Ecdysozoa</taxon>
        <taxon>Arthropoda</taxon>
        <taxon>Crustacea</taxon>
        <taxon>Multicrustacea</taxon>
        <taxon>Hexanauplia</taxon>
        <taxon>Copepoda</taxon>
        <taxon>Harpacticoida</taxon>
        <taxon>Harpacticidae</taxon>
        <taxon>Tigriopus</taxon>
    </lineage>
</organism>
<protein>
    <submittedName>
        <fullName evidence="2">Uncharacterized protein</fullName>
    </submittedName>
</protein>
<proteinExistence type="predicted"/>
<feature type="region of interest" description="Disordered" evidence="1">
    <location>
        <begin position="44"/>
        <end position="66"/>
    </location>
</feature>
<evidence type="ECO:0000313" key="3">
    <source>
        <dbReference type="Proteomes" id="UP000318571"/>
    </source>
</evidence>
<evidence type="ECO:0000256" key="1">
    <source>
        <dbReference type="SAM" id="MobiDB-lite"/>
    </source>
</evidence>
<name>A0A553PHR9_TIGCA</name>
<dbReference type="Proteomes" id="UP000318571">
    <property type="component" value="Chromosome 5"/>
</dbReference>
<dbReference type="AlphaFoldDB" id="A0A553PHR9"/>